<evidence type="ECO:0000256" key="5">
    <source>
        <dbReference type="ARBA" id="ARBA00023002"/>
    </source>
</evidence>
<comment type="caution">
    <text evidence="8">The sequence shown here is derived from an EMBL/GenBank/DDBJ whole genome shotgun (WGS) entry which is preliminary data.</text>
</comment>
<evidence type="ECO:0000313" key="9">
    <source>
        <dbReference type="Proteomes" id="UP001597469"/>
    </source>
</evidence>
<keyword evidence="6" id="KW-0408">Iron</keyword>
<feature type="domain" description="Fe2OG dioxygenase" evidence="7">
    <location>
        <begin position="96"/>
        <end position="200"/>
    </location>
</feature>
<keyword evidence="9" id="KW-1185">Reference proteome</keyword>
<organism evidence="8 9">
    <name type="scientific">Spirosoma soli</name>
    <dbReference type="NCBI Taxonomy" id="1770529"/>
    <lineage>
        <taxon>Bacteria</taxon>
        <taxon>Pseudomonadati</taxon>
        <taxon>Bacteroidota</taxon>
        <taxon>Cytophagia</taxon>
        <taxon>Cytophagales</taxon>
        <taxon>Cytophagaceae</taxon>
        <taxon>Spirosoma</taxon>
    </lineage>
</organism>
<evidence type="ECO:0000256" key="3">
    <source>
        <dbReference type="ARBA" id="ARBA00022896"/>
    </source>
</evidence>
<dbReference type="EMBL" id="JBHULN010000006">
    <property type="protein sequence ID" value="MFD2571323.1"/>
    <property type="molecule type" value="Genomic_DNA"/>
</dbReference>
<dbReference type="PROSITE" id="PS51471">
    <property type="entry name" value="FE2OG_OXY"/>
    <property type="match status" value="1"/>
</dbReference>
<dbReference type="Pfam" id="PF13640">
    <property type="entry name" value="2OG-FeII_Oxy_3"/>
    <property type="match status" value="1"/>
</dbReference>
<keyword evidence="5" id="KW-0560">Oxidoreductase</keyword>
<keyword evidence="4" id="KW-0223">Dioxygenase</keyword>
<sequence>METLFEPIIDGILTKGYGVQDDFLLPEEVAALASRLHSRRAVGQFRAAGIGNQQVTVESQIRGDEILWLEEATATPDEAAFLQRIGEFVDYVNRTCYLGLRDYEFHYALYPPGTFYKRHLDQFRSDSRRKLSVICYLNTDWQPTDGGQLALYVPQPGGSEETITISPAGGRLVCFESGRLEHEVLPATRERLSVTGWLKTA</sequence>
<accession>A0ABW5M2Q2</accession>
<dbReference type="Gene3D" id="2.60.120.620">
    <property type="entry name" value="q2cbj1_9rhob like domain"/>
    <property type="match status" value="1"/>
</dbReference>
<dbReference type="InterPro" id="IPR051559">
    <property type="entry name" value="HIF_prolyl_hydroxylases"/>
</dbReference>
<dbReference type="RefSeq" id="WP_381522755.1">
    <property type="nucleotide sequence ID" value="NZ_JBHULN010000006.1"/>
</dbReference>
<evidence type="ECO:0000259" key="7">
    <source>
        <dbReference type="PROSITE" id="PS51471"/>
    </source>
</evidence>
<dbReference type="PANTHER" id="PTHR12907">
    <property type="entry name" value="EGL NINE HOMOLOG-RELATED"/>
    <property type="match status" value="1"/>
</dbReference>
<name>A0ABW5M2Q2_9BACT</name>
<evidence type="ECO:0000256" key="1">
    <source>
        <dbReference type="ARBA" id="ARBA00001961"/>
    </source>
</evidence>
<comment type="cofactor">
    <cofactor evidence="1">
        <name>L-ascorbate</name>
        <dbReference type="ChEBI" id="CHEBI:38290"/>
    </cofactor>
</comment>
<dbReference type="SMART" id="SM00702">
    <property type="entry name" value="P4Hc"/>
    <property type="match status" value="1"/>
</dbReference>
<proteinExistence type="predicted"/>
<dbReference type="InterPro" id="IPR006620">
    <property type="entry name" value="Pro_4_hyd_alph"/>
</dbReference>
<reference evidence="9" key="1">
    <citation type="journal article" date="2019" name="Int. J. Syst. Evol. Microbiol.">
        <title>The Global Catalogue of Microorganisms (GCM) 10K type strain sequencing project: providing services to taxonomists for standard genome sequencing and annotation.</title>
        <authorList>
            <consortium name="The Broad Institute Genomics Platform"/>
            <consortium name="The Broad Institute Genome Sequencing Center for Infectious Disease"/>
            <person name="Wu L."/>
            <person name="Ma J."/>
        </authorList>
    </citation>
    <scope>NUCLEOTIDE SEQUENCE [LARGE SCALE GENOMIC DNA]</scope>
    <source>
        <strain evidence="9">KCTC 42805</strain>
    </source>
</reference>
<evidence type="ECO:0000256" key="6">
    <source>
        <dbReference type="ARBA" id="ARBA00023004"/>
    </source>
</evidence>
<dbReference type="PANTHER" id="PTHR12907:SF26">
    <property type="entry name" value="HIF PROLYL HYDROXYLASE, ISOFORM C"/>
    <property type="match status" value="1"/>
</dbReference>
<dbReference type="InterPro" id="IPR005123">
    <property type="entry name" value="Oxoglu/Fe-dep_dioxygenase_dom"/>
</dbReference>
<evidence type="ECO:0000256" key="2">
    <source>
        <dbReference type="ARBA" id="ARBA00022723"/>
    </source>
</evidence>
<dbReference type="InterPro" id="IPR044862">
    <property type="entry name" value="Pro_4_hyd_alph_FE2OG_OXY"/>
</dbReference>
<evidence type="ECO:0000256" key="4">
    <source>
        <dbReference type="ARBA" id="ARBA00022964"/>
    </source>
</evidence>
<keyword evidence="3" id="KW-0847">Vitamin C</keyword>
<evidence type="ECO:0000313" key="8">
    <source>
        <dbReference type="EMBL" id="MFD2571323.1"/>
    </source>
</evidence>
<gene>
    <name evidence="8" type="ORF">ACFSUS_11810</name>
</gene>
<dbReference type="Proteomes" id="UP001597469">
    <property type="component" value="Unassembled WGS sequence"/>
</dbReference>
<protein>
    <submittedName>
        <fullName evidence="8">2OG-Fe(II) oxygenase</fullName>
    </submittedName>
</protein>
<keyword evidence="2" id="KW-0479">Metal-binding</keyword>